<dbReference type="InterPro" id="IPR032914">
    <property type="entry name" value="Vam6/VPS39/TRAP1"/>
</dbReference>
<dbReference type="GeneID" id="75912872"/>
<evidence type="ECO:0000256" key="5">
    <source>
        <dbReference type="SAM" id="MobiDB-lite"/>
    </source>
</evidence>
<evidence type="ECO:0000256" key="4">
    <source>
        <dbReference type="ARBA" id="ARBA00022927"/>
    </source>
</evidence>
<feature type="domain" description="CNH" evidence="6">
    <location>
        <begin position="71"/>
        <end position="368"/>
    </location>
</feature>
<dbReference type="GO" id="GO:0015031">
    <property type="term" value="P:protein transport"/>
    <property type="evidence" value="ECO:0007669"/>
    <property type="project" value="UniProtKB-KW"/>
</dbReference>
<name>A0AAD5EEI6_UMBRA</name>
<evidence type="ECO:0000259" key="6">
    <source>
        <dbReference type="PROSITE" id="PS50219"/>
    </source>
</evidence>
<keyword evidence="3" id="KW-0963">Cytoplasm</keyword>
<protein>
    <recommendedName>
        <fullName evidence="6">CNH domain-containing protein</fullName>
    </recommendedName>
</protein>
<dbReference type="PANTHER" id="PTHR12894">
    <property type="entry name" value="CNH DOMAIN CONTAINING"/>
    <property type="match status" value="1"/>
</dbReference>
<dbReference type="Proteomes" id="UP001206595">
    <property type="component" value="Unassembled WGS sequence"/>
</dbReference>
<evidence type="ECO:0000256" key="3">
    <source>
        <dbReference type="ARBA" id="ARBA00022490"/>
    </source>
</evidence>
<gene>
    <name evidence="7" type="ORF">K450DRAFT_232027</name>
</gene>
<dbReference type="InterPro" id="IPR019452">
    <property type="entry name" value="VPS39/TGF_beta_rcpt-assoc_1"/>
</dbReference>
<evidence type="ECO:0000256" key="2">
    <source>
        <dbReference type="ARBA" id="ARBA00022448"/>
    </source>
</evidence>
<dbReference type="AlphaFoldDB" id="A0AAD5EEI6"/>
<feature type="compositionally biased region" description="Polar residues" evidence="5">
    <location>
        <begin position="27"/>
        <end position="46"/>
    </location>
</feature>
<accession>A0AAD5EEI6</accession>
<dbReference type="PANTHER" id="PTHR12894:SF27">
    <property type="entry name" value="TRANSFORMING GROWTH FACTOR-BETA RECEPTOR-ASSOCIATED PROTEIN 1"/>
    <property type="match status" value="1"/>
</dbReference>
<organism evidence="7 8">
    <name type="scientific">Umbelopsis ramanniana AG</name>
    <dbReference type="NCBI Taxonomy" id="1314678"/>
    <lineage>
        <taxon>Eukaryota</taxon>
        <taxon>Fungi</taxon>
        <taxon>Fungi incertae sedis</taxon>
        <taxon>Mucoromycota</taxon>
        <taxon>Mucoromycotina</taxon>
        <taxon>Umbelopsidomycetes</taxon>
        <taxon>Umbelopsidales</taxon>
        <taxon>Umbelopsidaceae</taxon>
        <taxon>Umbelopsis</taxon>
    </lineage>
</organism>
<reference evidence="7" key="1">
    <citation type="submission" date="2021-06" db="EMBL/GenBank/DDBJ databases">
        <authorList>
            <consortium name="DOE Joint Genome Institute"/>
            <person name="Mondo S.J."/>
            <person name="Amses K.R."/>
            <person name="Simmons D.R."/>
            <person name="Longcore J.E."/>
            <person name="Seto K."/>
            <person name="Alves G.H."/>
            <person name="Bonds A.E."/>
            <person name="Quandt C.A."/>
            <person name="Davis W.J."/>
            <person name="Chang Y."/>
            <person name="Letcher P.M."/>
            <person name="Powell M.J."/>
            <person name="Kuo A."/>
            <person name="Labutti K."/>
            <person name="Pangilinan J."/>
            <person name="Andreopoulos W."/>
            <person name="Tritt A."/>
            <person name="Riley R."/>
            <person name="Hundley H."/>
            <person name="Johnson J."/>
            <person name="Lipzen A."/>
            <person name="Barry K."/>
            <person name="Berbee M.L."/>
            <person name="Buchler N.E."/>
            <person name="Grigoriev I.V."/>
            <person name="Spatafora J.W."/>
            <person name="Stajich J.E."/>
            <person name="James T.Y."/>
        </authorList>
    </citation>
    <scope>NUCLEOTIDE SEQUENCE</scope>
    <source>
        <strain evidence="7">AG</strain>
    </source>
</reference>
<dbReference type="GO" id="GO:0005737">
    <property type="term" value="C:cytoplasm"/>
    <property type="evidence" value="ECO:0007669"/>
    <property type="project" value="UniProtKB-SubCell"/>
</dbReference>
<dbReference type="InterPro" id="IPR001180">
    <property type="entry name" value="CNH_dom"/>
</dbReference>
<dbReference type="Pfam" id="PF10366">
    <property type="entry name" value="Vps39_1"/>
    <property type="match status" value="1"/>
</dbReference>
<feature type="region of interest" description="Disordered" evidence="5">
    <location>
        <begin position="919"/>
        <end position="939"/>
    </location>
</feature>
<dbReference type="GO" id="GO:0016020">
    <property type="term" value="C:membrane"/>
    <property type="evidence" value="ECO:0007669"/>
    <property type="project" value="TreeGrafter"/>
</dbReference>
<reference evidence="7" key="2">
    <citation type="journal article" date="2022" name="Proc. Natl. Acad. Sci. U.S.A.">
        <title>Diploid-dominant life cycles characterize the early evolution of Fungi.</title>
        <authorList>
            <person name="Amses K.R."/>
            <person name="Simmons D.R."/>
            <person name="Longcore J.E."/>
            <person name="Mondo S.J."/>
            <person name="Seto K."/>
            <person name="Jeronimo G.H."/>
            <person name="Bonds A.E."/>
            <person name="Quandt C.A."/>
            <person name="Davis W.J."/>
            <person name="Chang Y."/>
            <person name="Federici B.A."/>
            <person name="Kuo A."/>
            <person name="LaButti K."/>
            <person name="Pangilinan J."/>
            <person name="Andreopoulos W."/>
            <person name="Tritt A."/>
            <person name="Riley R."/>
            <person name="Hundley H."/>
            <person name="Johnson J."/>
            <person name="Lipzen A."/>
            <person name="Barry K."/>
            <person name="Lang B.F."/>
            <person name="Cuomo C.A."/>
            <person name="Buchler N.E."/>
            <person name="Grigoriev I.V."/>
            <person name="Spatafora J.W."/>
            <person name="Stajich J.E."/>
            <person name="James T.Y."/>
        </authorList>
    </citation>
    <scope>NUCLEOTIDE SEQUENCE</scope>
    <source>
        <strain evidence="7">AG</strain>
    </source>
</reference>
<evidence type="ECO:0000256" key="1">
    <source>
        <dbReference type="ARBA" id="ARBA00004496"/>
    </source>
</evidence>
<sequence length="1098" mass="123078">MTFVPYTLQTILNDVSIEPVSPPSGAVSPTTSTPRTLFSRQRTSPISDHKSPPSSPPGVGSRFRSLTSTGKQGIEAVEAWDNNLYVGTSDGFILHYIIEEQQADNSNELQYISKLEGKINLELGRKVVEKIMVLPQVSKAIVLCDSTLSFYTLPFFDPIPVSIIPHIKGVSCFCHDFAEEGRIGEDGTIKLCVIKRRVIQLYKIGELVQLKKELPLPNGAITVARHGHSLCLADTQQYKLVNVQLNSATSLIPTPQSVSGPQPASPQSPGGFIPKPLIAVIGDGEFLVVSGNVNNQTTIGIFVNSVGDAIRGTLQWGSYPRAITVQFPYIISLLRNRTIEVHNIRDQQCVQTLELQPGIEPRGLCMGHGIKVWAEGLTTRLRQFQWTPRDMEPLDNIDCDFINQQLSRSYIVPTRLLLYNKDSIMGLLVTPMIVQADALLDTNQVEAGVSLANQAMQNLSAQGGSRGGGRIRHELDYVYQKAGFLFLGETLFDDAFSLLSKGNVNPTVIIDLFKDLTIQKEKDCIPDVVLYEGVKKIVDSIGRIEDIVARNIEKNYSPHIQPDVETASATVELRRVLLLNAREAVQKYLLRERAKYNRDAKGSKTCKCIDTALLKVSATKEDTTLLFDLVINPNDCCIDDSVEALMNAQRYYALSLLYKTKGMFTDVLEMWTRIYDQELKDPNFTDGLNQIRDMLITDLDASEESVPIIEKYGWWLMDHSASDGVRVFMEAKAADSLDSDKILGKLDTYGNAPAQTYLEYLVQGKGSGSPEHHTRLACSYAQDVQSGMEDPKNVEVFKKMVYDYKELVAESERRMAASNRSQPQITFMAYMAQHTSVSKFVQLRLRLLKLLQRSRQFDPNTVLERLISSEQLQLERAILYGKLHKHEEALQILTLELNDFVGAELYCVTGGHSIGSATTNKEKEFSKPSTSSRKAKHRMEKELPRLPVMTAEETQERRELCLLLLKMYLNISDQDLRQYRSVHLLNTQGLYLDLAEVLELLPDEWPVNVVERYLLQAFRKATDEKLQAKIVLGLSRGENLMVSYRLFKLQDDKGPTIIESDSTCEKCGNYLGDSLVAQQMDSGELYHLHCAKTDGLVQ</sequence>
<feature type="region of interest" description="Disordered" evidence="5">
    <location>
        <begin position="18"/>
        <end position="65"/>
    </location>
</feature>
<dbReference type="GO" id="GO:0006914">
    <property type="term" value="P:autophagy"/>
    <property type="evidence" value="ECO:0007669"/>
    <property type="project" value="TreeGrafter"/>
</dbReference>
<dbReference type="EMBL" id="MU620905">
    <property type="protein sequence ID" value="KAI8581585.1"/>
    <property type="molecule type" value="Genomic_DNA"/>
</dbReference>
<comment type="caution">
    <text evidence="7">The sequence shown here is derived from an EMBL/GenBank/DDBJ whole genome shotgun (WGS) entry which is preliminary data.</text>
</comment>
<dbReference type="PROSITE" id="PS50219">
    <property type="entry name" value="CNH"/>
    <property type="match status" value="1"/>
</dbReference>
<dbReference type="RefSeq" id="XP_051446589.1">
    <property type="nucleotide sequence ID" value="XM_051587527.1"/>
</dbReference>
<proteinExistence type="predicted"/>
<evidence type="ECO:0000313" key="8">
    <source>
        <dbReference type="Proteomes" id="UP001206595"/>
    </source>
</evidence>
<keyword evidence="4" id="KW-0653">Protein transport</keyword>
<dbReference type="GO" id="GO:0034058">
    <property type="term" value="P:endosomal vesicle fusion"/>
    <property type="evidence" value="ECO:0007669"/>
    <property type="project" value="TreeGrafter"/>
</dbReference>
<keyword evidence="8" id="KW-1185">Reference proteome</keyword>
<keyword evidence="2" id="KW-0813">Transport</keyword>
<dbReference type="Pfam" id="PF00780">
    <property type="entry name" value="CNH"/>
    <property type="match status" value="1"/>
</dbReference>
<comment type="subcellular location">
    <subcellularLocation>
        <location evidence="1">Cytoplasm</location>
    </subcellularLocation>
</comment>
<evidence type="ECO:0000313" key="7">
    <source>
        <dbReference type="EMBL" id="KAI8581585.1"/>
    </source>
</evidence>